<evidence type="ECO:0000259" key="3">
    <source>
        <dbReference type="SMART" id="SM01008"/>
    </source>
</evidence>
<protein>
    <submittedName>
        <fullName evidence="4">Xanthine dehydrogenase molybdenum-binding subunit</fullName>
    </submittedName>
</protein>
<dbReference type="InterPro" id="IPR008274">
    <property type="entry name" value="AldOxase/xan_DH_MoCoBD1"/>
</dbReference>
<dbReference type="EMBL" id="FZOJ01000026">
    <property type="protein sequence ID" value="SNS89695.1"/>
    <property type="molecule type" value="Genomic_DNA"/>
</dbReference>
<dbReference type="Gene3D" id="3.90.1170.50">
    <property type="entry name" value="Aldehyde oxidase/xanthine dehydrogenase, a/b hammerhead"/>
    <property type="match status" value="1"/>
</dbReference>
<keyword evidence="2" id="KW-0560">Oxidoreductase</keyword>
<dbReference type="GO" id="GO:0016491">
    <property type="term" value="F:oxidoreductase activity"/>
    <property type="evidence" value="ECO:0007669"/>
    <property type="project" value="UniProtKB-KW"/>
</dbReference>
<dbReference type="InterPro" id="IPR037165">
    <property type="entry name" value="AldOxase/xan_DH_Mopterin-bd_sf"/>
</dbReference>
<dbReference type="InterPro" id="IPR036856">
    <property type="entry name" value="Ald_Oxase/Xan_DH_a/b_sf"/>
</dbReference>
<dbReference type="SUPFAM" id="SSF54665">
    <property type="entry name" value="CO dehydrogenase molybdoprotein N-domain-like"/>
    <property type="match status" value="1"/>
</dbReference>
<dbReference type="SMART" id="SM01008">
    <property type="entry name" value="Ald_Xan_dh_C"/>
    <property type="match status" value="1"/>
</dbReference>
<organism evidence="4 5">
    <name type="scientific">Anaerovirgula multivorans</name>
    <dbReference type="NCBI Taxonomy" id="312168"/>
    <lineage>
        <taxon>Bacteria</taxon>
        <taxon>Bacillati</taxon>
        <taxon>Bacillota</taxon>
        <taxon>Clostridia</taxon>
        <taxon>Peptostreptococcales</taxon>
        <taxon>Natronincolaceae</taxon>
        <taxon>Anaerovirgula</taxon>
    </lineage>
</organism>
<dbReference type="PANTHER" id="PTHR11908">
    <property type="entry name" value="XANTHINE DEHYDROGENASE"/>
    <property type="match status" value="1"/>
</dbReference>
<evidence type="ECO:0000256" key="1">
    <source>
        <dbReference type="ARBA" id="ARBA00022505"/>
    </source>
</evidence>
<sequence length="754" mass="83038">MQQDLKYVGKYVPIHDVKEKVTGKIKYVGDMEIPGMLYGKLVLSSIAHGNIVKIDTSRAEAIPGVVKVYTHENTPSTLYNSHKWIAGLEVVKDERLFTDKVRFVGDRMAAVVAIDRDTAEYAATLIDIEYEELTPIIDPLEALKEDRVKIHEGSNKIVSKEIKAGMPEEILNKAEIIVEDDVTTQKVHHAAMETHVCLTTIEANGQLMVWTPCQVVFQVRLIVSEVLGLPLNKVRVIKPPMGGSFGGKGIPVLEPVCAYLSYDLGKPVKLQMNRTESIIATKTRNATIGKVKTAIDREGNILARDIEMLIDGGAYFTNAEAITMAMGKKAFRLYKIDNQRYSGEAVYTNTPVGGACRGYGSPQIHTVTEINIDHAAKKIGMDPVDFRLKNLVHPFDKDPIGGPDLGNARAIDCVKRGMEAFEWKKKYSKPNDTGRFVRGVGMACATHGNGYYGAYQDYITMDLRLTEDGEVILKSGIHDLGCGTVTTMIQIVAEILDIPPYKVMATEGDTLLSPFDSAGTQASRVTFVCGGAAMKTAELLREKLISYTARIFNCPEEEVIIESEKVWHKDHEENKLSYGEMVVKIQQAFKEDMHMNYTYQSKGNPAVYAANFVEVEIDTFTGLVRVLDVLAVHDVGKAINPGFVEGQVQGAIQMGIGFALTEEITVDDQGRIGSNNFSKYHVVNAPDMPDVKVLLIEEGEEHGPFGAKSVGEICTVPIAPAIINAIHHVLDIKIQSLPATSEKILEALRGKNKR</sequence>
<dbReference type="InterPro" id="IPR000674">
    <property type="entry name" value="Ald_Oxase/Xan_DH_a/b"/>
</dbReference>
<accession>A0A239I7T6</accession>
<reference evidence="4 5" key="1">
    <citation type="submission" date="2017-06" db="EMBL/GenBank/DDBJ databases">
        <authorList>
            <person name="Kim H.J."/>
            <person name="Triplett B.A."/>
        </authorList>
    </citation>
    <scope>NUCLEOTIDE SEQUENCE [LARGE SCALE GENOMIC DNA]</scope>
    <source>
        <strain evidence="4 5">SCA</strain>
    </source>
</reference>
<keyword evidence="1" id="KW-0500">Molybdenum</keyword>
<dbReference type="RefSeq" id="WP_089284503.1">
    <property type="nucleotide sequence ID" value="NZ_FZOJ01000026.1"/>
</dbReference>
<dbReference type="OrthoDB" id="9759099at2"/>
<dbReference type="Gene3D" id="3.30.365.10">
    <property type="entry name" value="Aldehyde oxidase/xanthine dehydrogenase, molybdopterin binding domain"/>
    <property type="match status" value="4"/>
</dbReference>
<dbReference type="Proteomes" id="UP000198304">
    <property type="component" value="Unassembled WGS sequence"/>
</dbReference>
<dbReference type="Pfam" id="PF01315">
    <property type="entry name" value="Ald_Xan_dh_C"/>
    <property type="match status" value="1"/>
</dbReference>
<dbReference type="PANTHER" id="PTHR11908:SF132">
    <property type="entry name" value="ALDEHYDE OXIDASE 1-RELATED"/>
    <property type="match status" value="1"/>
</dbReference>
<gene>
    <name evidence="4" type="ORF">SAMN05446037_102624</name>
</gene>
<evidence type="ECO:0000313" key="4">
    <source>
        <dbReference type="EMBL" id="SNS89695.1"/>
    </source>
</evidence>
<dbReference type="GO" id="GO:0005506">
    <property type="term" value="F:iron ion binding"/>
    <property type="evidence" value="ECO:0007669"/>
    <property type="project" value="InterPro"/>
</dbReference>
<dbReference type="InterPro" id="IPR046867">
    <property type="entry name" value="AldOxase/xan_DH_MoCoBD2"/>
</dbReference>
<dbReference type="AlphaFoldDB" id="A0A239I7T6"/>
<dbReference type="SUPFAM" id="SSF56003">
    <property type="entry name" value="Molybdenum cofactor-binding domain"/>
    <property type="match status" value="1"/>
</dbReference>
<keyword evidence="5" id="KW-1185">Reference proteome</keyword>
<dbReference type="Pfam" id="PF02738">
    <property type="entry name" value="MoCoBD_1"/>
    <property type="match status" value="1"/>
</dbReference>
<feature type="domain" description="Aldehyde oxidase/xanthine dehydrogenase a/b hammerhead" evidence="3">
    <location>
        <begin position="22"/>
        <end position="134"/>
    </location>
</feature>
<dbReference type="InterPro" id="IPR016208">
    <property type="entry name" value="Ald_Oxase/xanthine_DH-like"/>
</dbReference>
<evidence type="ECO:0000256" key="2">
    <source>
        <dbReference type="ARBA" id="ARBA00023002"/>
    </source>
</evidence>
<evidence type="ECO:0000313" key="5">
    <source>
        <dbReference type="Proteomes" id="UP000198304"/>
    </source>
</evidence>
<name>A0A239I7T6_9FIRM</name>
<proteinExistence type="predicted"/>
<dbReference type="Pfam" id="PF20256">
    <property type="entry name" value="MoCoBD_2"/>
    <property type="match status" value="1"/>
</dbReference>